<organism evidence="8 9">
    <name type="scientific">Comamonas aquatica</name>
    <dbReference type="NCBI Taxonomy" id="225991"/>
    <lineage>
        <taxon>Bacteria</taxon>
        <taxon>Pseudomonadati</taxon>
        <taxon>Pseudomonadota</taxon>
        <taxon>Betaproteobacteria</taxon>
        <taxon>Burkholderiales</taxon>
        <taxon>Comamonadaceae</taxon>
        <taxon>Comamonas</taxon>
    </lineage>
</organism>
<feature type="transmembrane region" description="Helical" evidence="6">
    <location>
        <begin position="153"/>
        <end position="171"/>
    </location>
</feature>
<evidence type="ECO:0000313" key="9">
    <source>
        <dbReference type="Proteomes" id="UP000834458"/>
    </source>
</evidence>
<proteinExistence type="predicted"/>
<dbReference type="PANTHER" id="PTHR32322">
    <property type="entry name" value="INNER MEMBRANE TRANSPORTER"/>
    <property type="match status" value="1"/>
</dbReference>
<feature type="transmembrane region" description="Helical" evidence="6">
    <location>
        <begin position="74"/>
        <end position="93"/>
    </location>
</feature>
<feature type="transmembrane region" description="Helical" evidence="6">
    <location>
        <begin position="183"/>
        <end position="202"/>
    </location>
</feature>
<evidence type="ECO:0000259" key="7">
    <source>
        <dbReference type="Pfam" id="PF00892"/>
    </source>
</evidence>
<dbReference type="InterPro" id="IPR050638">
    <property type="entry name" value="AA-Vitamin_Transporters"/>
</dbReference>
<dbReference type="PANTHER" id="PTHR32322:SF18">
    <property type="entry name" value="S-ADENOSYLMETHIONINE_S-ADENOSYLHOMOCYSTEINE TRANSPORTER"/>
    <property type="match status" value="1"/>
</dbReference>
<evidence type="ECO:0000256" key="6">
    <source>
        <dbReference type="SAM" id="Phobius"/>
    </source>
</evidence>
<feature type="transmembrane region" description="Helical" evidence="6">
    <location>
        <begin position="214"/>
        <end position="236"/>
    </location>
</feature>
<keyword evidence="3 6" id="KW-0812">Transmembrane</keyword>
<dbReference type="GO" id="GO:0005886">
    <property type="term" value="C:plasma membrane"/>
    <property type="evidence" value="ECO:0007669"/>
    <property type="project" value="UniProtKB-SubCell"/>
</dbReference>
<dbReference type="InterPro" id="IPR037185">
    <property type="entry name" value="EmrE-like"/>
</dbReference>
<dbReference type="Pfam" id="PF00892">
    <property type="entry name" value="EamA"/>
    <property type="match status" value="2"/>
</dbReference>
<evidence type="ECO:0000256" key="4">
    <source>
        <dbReference type="ARBA" id="ARBA00022989"/>
    </source>
</evidence>
<feature type="transmembrane region" description="Helical" evidence="6">
    <location>
        <begin position="243"/>
        <end position="264"/>
    </location>
</feature>
<name>A0AA35D518_9BURK</name>
<feature type="domain" description="EamA" evidence="7">
    <location>
        <begin position="152"/>
        <end position="287"/>
    </location>
</feature>
<feature type="domain" description="EamA" evidence="7">
    <location>
        <begin position="10"/>
        <end position="140"/>
    </location>
</feature>
<sequence>MPAFTPRQLTLLVLLTLIWGVNWPVMKLGVMHFPPLSFRALSMWIGVAVVLVVLRLQNQPLGIARAHWGTLARLTLFNMVIWHCLVIVAMPMVSSGRAAILGYTMPIFSAVLGSLVWRDRLVGRAWCGVGAAFLGVLLLLWHEFGALGSRPTGALMILFAAFCWAIGTQMMRRAAMPVPVLTMALWMMLVTALVLSLGAFTLERAQWQRPDDVALGTILFNGLLVVGFAQVVWFVLARSLPPVASTLSVMFIPVLGVFSGAWWLGEVLHWQDWTAVGLMVLAIASVLWPARKAG</sequence>
<feature type="transmembrane region" description="Helical" evidence="6">
    <location>
        <begin position="99"/>
        <end position="117"/>
    </location>
</feature>
<keyword evidence="4 6" id="KW-1133">Transmembrane helix</keyword>
<dbReference type="RefSeq" id="WP_234687253.1">
    <property type="nucleotide sequence ID" value="NZ_CAHPSC010000003.1"/>
</dbReference>
<comment type="subcellular location">
    <subcellularLocation>
        <location evidence="1">Cell membrane</location>
        <topology evidence="1">Multi-pass membrane protein</topology>
    </subcellularLocation>
</comment>
<reference evidence="8" key="1">
    <citation type="submission" date="2020-05" db="EMBL/GenBank/DDBJ databases">
        <authorList>
            <person name="Delgado-Blas J."/>
        </authorList>
    </citation>
    <scope>NUCLEOTIDE SEQUENCE</scope>
    <source>
        <strain evidence="8">BB1454</strain>
    </source>
</reference>
<comment type="caution">
    <text evidence="8">The sequence shown here is derived from an EMBL/GenBank/DDBJ whole genome shotgun (WGS) entry which is preliminary data.</text>
</comment>
<feature type="transmembrane region" description="Helical" evidence="6">
    <location>
        <begin position="270"/>
        <end position="290"/>
    </location>
</feature>
<feature type="transmembrane region" description="Helical" evidence="6">
    <location>
        <begin position="36"/>
        <end position="54"/>
    </location>
</feature>
<keyword evidence="5 6" id="KW-0472">Membrane</keyword>
<dbReference type="InterPro" id="IPR000620">
    <property type="entry name" value="EamA_dom"/>
</dbReference>
<evidence type="ECO:0000256" key="3">
    <source>
        <dbReference type="ARBA" id="ARBA00022692"/>
    </source>
</evidence>
<feature type="transmembrane region" description="Helical" evidence="6">
    <location>
        <begin position="124"/>
        <end position="141"/>
    </location>
</feature>
<evidence type="ECO:0000313" key="8">
    <source>
        <dbReference type="EMBL" id="CAB5660620.1"/>
    </source>
</evidence>
<accession>A0AA35D518</accession>
<evidence type="ECO:0000256" key="1">
    <source>
        <dbReference type="ARBA" id="ARBA00004651"/>
    </source>
</evidence>
<keyword evidence="2" id="KW-1003">Cell membrane</keyword>
<evidence type="ECO:0000256" key="2">
    <source>
        <dbReference type="ARBA" id="ARBA00022475"/>
    </source>
</evidence>
<dbReference type="AlphaFoldDB" id="A0AA35D518"/>
<protein>
    <submittedName>
        <fullName evidence="8">Uncharacterized inner membrane transporter yiJE</fullName>
    </submittedName>
</protein>
<evidence type="ECO:0000256" key="5">
    <source>
        <dbReference type="ARBA" id="ARBA00023136"/>
    </source>
</evidence>
<gene>
    <name evidence="8" type="primary">yijE</name>
    <name evidence="8" type="ORF">GHA_00286</name>
</gene>
<dbReference type="EMBL" id="CAHPSC010000003">
    <property type="protein sequence ID" value="CAB5660620.1"/>
    <property type="molecule type" value="Genomic_DNA"/>
</dbReference>
<dbReference type="Proteomes" id="UP000834458">
    <property type="component" value="Unassembled WGS sequence"/>
</dbReference>
<dbReference type="SUPFAM" id="SSF103481">
    <property type="entry name" value="Multidrug resistance efflux transporter EmrE"/>
    <property type="match status" value="2"/>
</dbReference>